<protein>
    <submittedName>
        <fullName evidence="4">Uncharacterized protein</fullName>
    </submittedName>
</protein>
<keyword evidence="1" id="KW-0175">Coiled coil</keyword>
<gene>
    <name evidence="4" type="ORF">ERS852450_00935</name>
</gene>
<keyword evidence="3" id="KW-0812">Transmembrane</keyword>
<feature type="compositionally biased region" description="Basic and acidic residues" evidence="2">
    <location>
        <begin position="76"/>
        <end position="95"/>
    </location>
</feature>
<proteinExistence type="predicted"/>
<accession>A0A174B893</accession>
<evidence type="ECO:0000256" key="3">
    <source>
        <dbReference type="SAM" id="Phobius"/>
    </source>
</evidence>
<feature type="compositionally biased region" description="Basic and acidic residues" evidence="2">
    <location>
        <begin position="119"/>
        <end position="137"/>
    </location>
</feature>
<dbReference type="RefSeq" id="WP_055298164.1">
    <property type="nucleotide sequence ID" value="NZ_BLYK01000011.1"/>
</dbReference>
<feature type="compositionally biased region" description="Basic and acidic residues" evidence="2">
    <location>
        <begin position="165"/>
        <end position="175"/>
    </location>
</feature>
<dbReference type="EMBL" id="CYZL01000006">
    <property type="protein sequence ID" value="CUN96894.1"/>
    <property type="molecule type" value="Genomic_DNA"/>
</dbReference>
<feature type="coiled-coil region" evidence="1">
    <location>
        <begin position="202"/>
        <end position="241"/>
    </location>
</feature>
<name>A0A174B893_9FIRM</name>
<dbReference type="Proteomes" id="UP000095679">
    <property type="component" value="Unassembled WGS sequence"/>
</dbReference>
<keyword evidence="3" id="KW-1133">Transmembrane helix</keyword>
<feature type="region of interest" description="Disordered" evidence="2">
    <location>
        <begin position="396"/>
        <end position="457"/>
    </location>
</feature>
<evidence type="ECO:0000256" key="1">
    <source>
        <dbReference type="SAM" id="Coils"/>
    </source>
</evidence>
<feature type="compositionally biased region" description="Polar residues" evidence="2">
    <location>
        <begin position="58"/>
        <end position="69"/>
    </location>
</feature>
<feature type="region of interest" description="Disordered" evidence="2">
    <location>
        <begin position="24"/>
        <end position="178"/>
    </location>
</feature>
<evidence type="ECO:0000256" key="2">
    <source>
        <dbReference type="SAM" id="MobiDB-lite"/>
    </source>
</evidence>
<reference evidence="4 5" key="1">
    <citation type="submission" date="2015-09" db="EMBL/GenBank/DDBJ databases">
        <authorList>
            <consortium name="Pathogen Informatics"/>
        </authorList>
    </citation>
    <scope>NUCLEOTIDE SEQUENCE [LARGE SCALE GENOMIC DNA]</scope>
    <source>
        <strain evidence="4 5">2789STDY5834835</strain>
    </source>
</reference>
<keyword evidence="3" id="KW-0472">Membrane</keyword>
<feature type="compositionally biased region" description="Low complexity" evidence="2">
    <location>
        <begin position="402"/>
        <end position="457"/>
    </location>
</feature>
<dbReference type="AlphaFoldDB" id="A0A174B893"/>
<sequence>MKDKSIKSTMKSWIMLSEKELDDTQVYMQEQEQQDQQEKDNSFSEAESGSGNVGSAKYESQVSDAGTETFSDEENGFERKLSREEQVDQLIKEAGEEVVDPEVDSVPRKRRKRHQNKKGKFEKGEARESIESEERFVSESADESMSDTTREKESMASEVENAAELTKDNGNKSDKSSGISKMLVGGVGVLLVLIIAGLGYQTQSLQKQNQKLKTEISTLKKEKKQAEQASEEQALQTKNEDGVVENTDKMFASVGVGDKEYKLLAKVSDFTKDGWKLEALRNENATLVPGGKLEKDAFLTNKDGRKIGVIIRNLSDKNQKVSDCIVTKLSFSKEMFDGQITLPGSLGFDSTEKELKAAGFKKDADGIYTYTSKKIKDDTIKAAMADGESVSEFTLERAVDESSTSTGNNAAANTSASTAAGSATTAASDSSSAEQNSATADTTLTNNSNSASDSAEE</sequence>
<evidence type="ECO:0000313" key="4">
    <source>
        <dbReference type="EMBL" id="CUN96894.1"/>
    </source>
</evidence>
<feature type="compositionally biased region" description="Basic residues" evidence="2">
    <location>
        <begin position="108"/>
        <end position="118"/>
    </location>
</feature>
<evidence type="ECO:0000313" key="5">
    <source>
        <dbReference type="Proteomes" id="UP000095679"/>
    </source>
</evidence>
<organism evidence="4 5">
    <name type="scientific">Anaerobutyricum hallii</name>
    <dbReference type="NCBI Taxonomy" id="39488"/>
    <lineage>
        <taxon>Bacteria</taxon>
        <taxon>Bacillati</taxon>
        <taxon>Bacillota</taxon>
        <taxon>Clostridia</taxon>
        <taxon>Lachnospirales</taxon>
        <taxon>Lachnospiraceae</taxon>
        <taxon>Anaerobutyricum</taxon>
    </lineage>
</organism>
<feature type="transmembrane region" description="Helical" evidence="3">
    <location>
        <begin position="182"/>
        <end position="200"/>
    </location>
</feature>